<keyword evidence="4" id="KW-1185">Reference proteome</keyword>
<feature type="signal peptide" evidence="1">
    <location>
        <begin position="1"/>
        <end position="24"/>
    </location>
</feature>
<sequence>MKTTLFTIITALVLAGGIAGTTYASTNNNNNAATVLTDVSKINKIEIRGNVELYVTAGNADQVKVYNRYYAESALVQSQNGVLRITSYKAEKLVVWVTANDLRAISAFDNAQVKSFGKFSAIDLEVNLHNNATAQLNLDTYYANVNVSDHAKIDLAGTASVYNLNHTAATSVNNNNFTAVTYNDNFINGAAKGMIVNELAVL</sequence>
<evidence type="ECO:0000313" key="3">
    <source>
        <dbReference type="EMBL" id="MDR6944494.1"/>
    </source>
</evidence>
<dbReference type="Proteomes" id="UP001247620">
    <property type="component" value="Unassembled WGS sequence"/>
</dbReference>
<dbReference type="RefSeq" id="WP_310100644.1">
    <property type="nucleotide sequence ID" value="NZ_JAVDUU010000004.1"/>
</dbReference>
<comment type="caution">
    <text evidence="3">The sequence shown here is derived from an EMBL/GenBank/DDBJ whole genome shotgun (WGS) entry which is preliminary data.</text>
</comment>
<dbReference type="EMBL" id="JAVDUU010000004">
    <property type="protein sequence ID" value="MDR6944494.1"/>
    <property type="molecule type" value="Genomic_DNA"/>
</dbReference>
<protein>
    <recommendedName>
        <fullName evidence="2">Putative auto-transporter adhesin head GIN domain-containing protein</fullName>
    </recommendedName>
</protein>
<keyword evidence="1" id="KW-0732">Signal</keyword>
<proteinExistence type="predicted"/>
<accession>A0ABU1TGW5</accession>
<dbReference type="Gene3D" id="2.160.20.120">
    <property type="match status" value="1"/>
</dbReference>
<organism evidence="3 4">
    <name type="scientific">Mucilaginibacter pocheonensis</name>
    <dbReference type="NCBI Taxonomy" id="398050"/>
    <lineage>
        <taxon>Bacteria</taxon>
        <taxon>Pseudomonadati</taxon>
        <taxon>Bacteroidota</taxon>
        <taxon>Sphingobacteriia</taxon>
        <taxon>Sphingobacteriales</taxon>
        <taxon>Sphingobacteriaceae</taxon>
        <taxon>Mucilaginibacter</taxon>
    </lineage>
</organism>
<dbReference type="InterPro" id="IPR021255">
    <property type="entry name" value="DUF2807"/>
</dbReference>
<evidence type="ECO:0000259" key="2">
    <source>
        <dbReference type="Pfam" id="PF10988"/>
    </source>
</evidence>
<dbReference type="Pfam" id="PF10988">
    <property type="entry name" value="DUF2807"/>
    <property type="match status" value="1"/>
</dbReference>
<reference evidence="3 4" key="1">
    <citation type="submission" date="2023-07" db="EMBL/GenBank/DDBJ databases">
        <title>Sorghum-associated microbial communities from plants grown in Nebraska, USA.</title>
        <authorList>
            <person name="Schachtman D."/>
        </authorList>
    </citation>
    <scope>NUCLEOTIDE SEQUENCE [LARGE SCALE GENOMIC DNA]</scope>
    <source>
        <strain evidence="3 4">3262</strain>
    </source>
</reference>
<name>A0ABU1TGW5_9SPHI</name>
<gene>
    <name evidence="3" type="ORF">J2W55_004354</name>
</gene>
<feature type="chain" id="PRO_5045490905" description="Putative auto-transporter adhesin head GIN domain-containing protein" evidence="1">
    <location>
        <begin position="25"/>
        <end position="202"/>
    </location>
</feature>
<evidence type="ECO:0000313" key="4">
    <source>
        <dbReference type="Proteomes" id="UP001247620"/>
    </source>
</evidence>
<feature type="domain" description="Putative auto-transporter adhesin head GIN" evidence="2">
    <location>
        <begin position="43"/>
        <end position="179"/>
    </location>
</feature>
<evidence type="ECO:0000256" key="1">
    <source>
        <dbReference type="SAM" id="SignalP"/>
    </source>
</evidence>